<keyword evidence="1" id="KW-0732">Signal</keyword>
<proteinExistence type="predicted"/>
<evidence type="ECO:0000256" key="1">
    <source>
        <dbReference type="ARBA" id="ARBA00022729"/>
    </source>
</evidence>
<evidence type="ECO:0000313" key="5">
    <source>
        <dbReference type="Proteomes" id="UP000054874"/>
    </source>
</evidence>
<dbReference type="Pfam" id="PF12229">
    <property type="entry name" value="PG_binding_4"/>
    <property type="match status" value="1"/>
</dbReference>
<keyword evidence="5" id="KW-1185">Reference proteome</keyword>
<dbReference type="PROSITE" id="PS51109">
    <property type="entry name" value="G5"/>
    <property type="match status" value="1"/>
</dbReference>
<dbReference type="InterPro" id="IPR011098">
    <property type="entry name" value="G5_dom"/>
</dbReference>
<dbReference type="Gene3D" id="2.20.230.10">
    <property type="entry name" value="Resuscitation-promoting factor rpfb"/>
    <property type="match status" value="1"/>
</dbReference>
<evidence type="ECO:0000259" key="3">
    <source>
        <dbReference type="PROSITE" id="PS51109"/>
    </source>
</evidence>
<accession>A0A0V8QBT6</accession>
<dbReference type="RefSeq" id="WP_058353925.1">
    <property type="nucleotide sequence ID" value="NZ_CABMMD010000197.1"/>
</dbReference>
<dbReference type="STRING" id="290052.ASU35_03930"/>
<evidence type="ECO:0000313" key="4">
    <source>
        <dbReference type="EMBL" id="KSV57870.1"/>
    </source>
</evidence>
<organism evidence="4 5">
    <name type="scientific">Acetivibrio ethanolgignens</name>
    <dbReference type="NCBI Taxonomy" id="290052"/>
    <lineage>
        <taxon>Bacteria</taxon>
        <taxon>Bacillati</taxon>
        <taxon>Bacillota</taxon>
        <taxon>Clostridia</taxon>
        <taxon>Eubacteriales</taxon>
        <taxon>Oscillospiraceae</taxon>
        <taxon>Acetivibrio</taxon>
    </lineage>
</organism>
<dbReference type="InterPro" id="IPR007391">
    <property type="entry name" value="Vancomycin_resist_VanW"/>
</dbReference>
<dbReference type="AlphaFoldDB" id="A0A0V8QBT6"/>
<reference evidence="4 5" key="1">
    <citation type="submission" date="2015-11" db="EMBL/GenBank/DDBJ databases">
        <title>Butyribacter intestini gen. nov., sp. nov., a butyric acid-producing bacterium of the family Lachnospiraceae isolated from the human faeces.</title>
        <authorList>
            <person name="Zou Y."/>
            <person name="Xue W."/>
            <person name="Luo G."/>
            <person name="Lv M."/>
        </authorList>
    </citation>
    <scope>NUCLEOTIDE SEQUENCE [LARGE SCALE GENOMIC DNA]</scope>
    <source>
        <strain evidence="4 5">ACET-33324</strain>
    </source>
</reference>
<protein>
    <recommendedName>
        <fullName evidence="3">G5 domain-containing protein</fullName>
    </recommendedName>
</protein>
<dbReference type="OrthoDB" id="9797191at2"/>
<gene>
    <name evidence="4" type="ORF">ASU35_03930</name>
</gene>
<feature type="domain" description="G5" evidence="3">
    <location>
        <begin position="372"/>
        <end position="452"/>
    </location>
</feature>
<feature type="compositionally biased region" description="Acidic residues" evidence="2">
    <location>
        <begin position="476"/>
        <end position="500"/>
    </location>
</feature>
<feature type="region of interest" description="Disordered" evidence="2">
    <location>
        <begin position="442"/>
        <end position="500"/>
    </location>
</feature>
<evidence type="ECO:0000256" key="2">
    <source>
        <dbReference type="SAM" id="MobiDB-lite"/>
    </source>
</evidence>
<dbReference type="PANTHER" id="PTHR35788">
    <property type="entry name" value="EXPORTED PROTEIN-RELATED"/>
    <property type="match status" value="1"/>
</dbReference>
<dbReference type="Pfam" id="PF07501">
    <property type="entry name" value="G5"/>
    <property type="match status" value="1"/>
</dbReference>
<dbReference type="Proteomes" id="UP000054874">
    <property type="component" value="Unassembled WGS sequence"/>
</dbReference>
<dbReference type="SMART" id="SM01208">
    <property type="entry name" value="G5"/>
    <property type="match status" value="1"/>
</dbReference>
<feature type="compositionally biased region" description="Basic and acidic residues" evidence="2">
    <location>
        <begin position="458"/>
        <end position="475"/>
    </location>
</feature>
<dbReference type="Pfam" id="PF04294">
    <property type="entry name" value="VanW"/>
    <property type="match status" value="1"/>
</dbReference>
<dbReference type="InterPro" id="IPR052913">
    <property type="entry name" value="Glycopeptide_resist_protein"/>
</dbReference>
<sequence>MKIKKYLPATLITLSILAVITFVATTVLAKKNDNTICEGIYINSVDVGGMTKEQAEEAVGAYLEELESRTLTVAIDKHTVKITLRELGLVAEENEVVEEAANIGKTGNFIKRYKEIKNLENQRLDLSIPIHLDKTLVENFVTEKCSAFDIPAENASLKRENGVFVVGEDKTGRKVVADETVGKIVARVEKDWDYQDIFMEAVVMDEEPEFPKEVVELCKDKLGSFSTTYATSSASRANNLANGARLINGSIIWPGETFSTGGTLSPITAENGYSMAGAYQNGQVVDSIGGGVCQVATTLYNAALLAEIEIAERSNHSMIVGYVEPSMDAAIAGTYKDLKLKNNTDVPLYIEAATVGRTITFTIYGHETRDTVNRKIEYVSKVLKVIDPGKEKITEDPTKPTDYRVVTQSAHKGYQAELWKVVYENGVEVSREKVNSSSYAAEPAYVTVGTKEEDEEKDKDKKKDKDKNKNDKTDKAEEETPEESEEPEETPSDEDVETEE</sequence>
<dbReference type="PANTHER" id="PTHR35788:SF1">
    <property type="entry name" value="EXPORTED PROTEIN"/>
    <property type="match status" value="1"/>
</dbReference>
<name>A0A0V8QBT6_9FIRM</name>
<dbReference type="InterPro" id="IPR022029">
    <property type="entry name" value="YoaR-like_PG-bd"/>
</dbReference>
<dbReference type="EMBL" id="LNAM01000197">
    <property type="protein sequence ID" value="KSV57870.1"/>
    <property type="molecule type" value="Genomic_DNA"/>
</dbReference>
<comment type="caution">
    <text evidence="4">The sequence shown here is derived from an EMBL/GenBank/DDBJ whole genome shotgun (WGS) entry which is preliminary data.</text>
</comment>